<dbReference type="SMART" id="SM00178">
    <property type="entry name" value="SAR"/>
    <property type="match status" value="1"/>
</dbReference>
<dbReference type="GO" id="GO:0003924">
    <property type="term" value="F:GTPase activity"/>
    <property type="evidence" value="ECO:0007669"/>
    <property type="project" value="InterPro"/>
</dbReference>
<feature type="binding site" evidence="3">
    <location>
        <begin position="130"/>
        <end position="133"/>
    </location>
    <ligand>
        <name>GTP</name>
        <dbReference type="ChEBI" id="CHEBI:37565"/>
    </ligand>
</feature>
<feature type="binding site" evidence="4">
    <location>
        <position position="30"/>
    </location>
    <ligand>
        <name>Mg(2+)</name>
        <dbReference type="ChEBI" id="CHEBI:18420"/>
    </ligand>
</feature>
<keyword evidence="1 3" id="KW-0547">Nucleotide-binding</keyword>
<dbReference type="PANTHER" id="PTHR45697">
    <property type="entry name" value="ADP-RIBOSYLATION FACTOR-LIKE PROTEIN 2-RELATED"/>
    <property type="match status" value="1"/>
</dbReference>
<dbReference type="InterPro" id="IPR027417">
    <property type="entry name" value="P-loop_NTPase"/>
</dbReference>
<dbReference type="InterPro" id="IPR044612">
    <property type="entry name" value="ARL2/3"/>
</dbReference>
<feature type="binding site" evidence="3">
    <location>
        <position position="73"/>
    </location>
    <ligand>
        <name>GTP</name>
        <dbReference type="ChEBI" id="CHEBI:37565"/>
    </ligand>
</feature>
<dbReference type="GO" id="GO:0046872">
    <property type="term" value="F:metal ion binding"/>
    <property type="evidence" value="ECO:0007669"/>
    <property type="project" value="UniProtKB-KW"/>
</dbReference>
<keyword evidence="4" id="KW-0460">Magnesium</keyword>
<accession>A0A7J7ICV6</accession>
<feature type="binding site" evidence="3">
    <location>
        <begin position="23"/>
        <end position="30"/>
    </location>
    <ligand>
        <name>GTP</name>
        <dbReference type="ChEBI" id="CHEBI:37565"/>
    </ligand>
</feature>
<evidence type="ECO:0000256" key="4">
    <source>
        <dbReference type="PIRSR" id="PIRSR606689-2"/>
    </source>
</evidence>
<evidence type="ECO:0000256" key="2">
    <source>
        <dbReference type="ARBA" id="ARBA00023134"/>
    </source>
</evidence>
<sequence>MGLLTVIRKQKRRDRELRILVLGLDNAGKTTIVRRLLGDDEAAVRQTAPTQGFCIRTKVLVSGYRMHLWDIGGQRSLRAYWRNYFERTDALIWVLDATDPQRAREEAAAELAALLSEPSLQQVPLLVLANKSDLAAARPPQAIGEALGLSRPVPSSPTEGLQAPTSVPDATAETLANSTWAQAWPAHELNQLESKRSWYLASCSAYTGQGLDDSLNWLLQQVTWHLYRFDSRRESVAYSLVKTLNE</sequence>
<dbReference type="NCBIfam" id="TIGR00231">
    <property type="entry name" value="small_GTP"/>
    <property type="match status" value="1"/>
</dbReference>
<comment type="similarity">
    <text evidence="5">Belongs to the small GTPase superfamily. Arf family.</text>
</comment>
<dbReference type="OrthoDB" id="2011769at2759"/>
<evidence type="ECO:0000256" key="5">
    <source>
        <dbReference type="RuleBase" id="RU003925"/>
    </source>
</evidence>
<dbReference type="AlphaFoldDB" id="A0A7J7ICV6"/>
<name>A0A7J7ICV6_9RHOD</name>
<dbReference type="EMBL" id="VWRR01000019">
    <property type="protein sequence ID" value="KAF6000509.1"/>
    <property type="molecule type" value="Genomic_DNA"/>
</dbReference>
<evidence type="ECO:0000256" key="3">
    <source>
        <dbReference type="PIRSR" id="PIRSR606689-1"/>
    </source>
</evidence>
<feature type="binding site" evidence="4">
    <location>
        <position position="50"/>
    </location>
    <ligand>
        <name>Mg(2+)</name>
        <dbReference type="ChEBI" id="CHEBI:18420"/>
    </ligand>
</feature>
<keyword evidence="2 3" id="KW-0342">GTP-binding</keyword>
<proteinExistence type="inferred from homology"/>
<dbReference type="SUPFAM" id="SSF52540">
    <property type="entry name" value="P-loop containing nucleoside triphosphate hydrolases"/>
    <property type="match status" value="1"/>
</dbReference>
<evidence type="ECO:0000313" key="7">
    <source>
        <dbReference type="Proteomes" id="UP000530660"/>
    </source>
</evidence>
<organism evidence="6 7">
    <name type="scientific">Cyanidiococcus yangmingshanensis</name>
    <dbReference type="NCBI Taxonomy" id="2690220"/>
    <lineage>
        <taxon>Eukaryota</taxon>
        <taxon>Rhodophyta</taxon>
        <taxon>Bangiophyceae</taxon>
        <taxon>Cyanidiales</taxon>
        <taxon>Cyanidiaceae</taxon>
        <taxon>Cyanidiococcus</taxon>
    </lineage>
</organism>
<keyword evidence="7" id="KW-1185">Reference proteome</keyword>
<evidence type="ECO:0000313" key="6">
    <source>
        <dbReference type="EMBL" id="KAF6000509.1"/>
    </source>
</evidence>
<keyword evidence="4" id="KW-0479">Metal-binding</keyword>
<evidence type="ECO:0000256" key="1">
    <source>
        <dbReference type="ARBA" id="ARBA00022741"/>
    </source>
</evidence>
<dbReference type="PRINTS" id="PR00328">
    <property type="entry name" value="SAR1GTPBP"/>
</dbReference>
<dbReference type="InterPro" id="IPR006689">
    <property type="entry name" value="Small_GTPase_ARF/SAR"/>
</dbReference>
<dbReference type="Proteomes" id="UP000530660">
    <property type="component" value="Unassembled WGS sequence"/>
</dbReference>
<dbReference type="Pfam" id="PF00025">
    <property type="entry name" value="Arf"/>
    <property type="match status" value="1"/>
</dbReference>
<dbReference type="PROSITE" id="PS51417">
    <property type="entry name" value="ARF"/>
    <property type="match status" value="1"/>
</dbReference>
<dbReference type="InterPro" id="IPR005225">
    <property type="entry name" value="Small_GTP-bd"/>
</dbReference>
<comment type="caution">
    <text evidence="6">The sequence shown here is derived from an EMBL/GenBank/DDBJ whole genome shotgun (WGS) entry which is preliminary data.</text>
</comment>
<dbReference type="SMART" id="SM00177">
    <property type="entry name" value="ARF"/>
    <property type="match status" value="1"/>
</dbReference>
<dbReference type="GO" id="GO:0005525">
    <property type="term" value="F:GTP binding"/>
    <property type="evidence" value="ECO:0007669"/>
    <property type="project" value="UniProtKB-KW"/>
</dbReference>
<gene>
    <name evidence="6" type="primary">ARL2</name>
    <name evidence="6" type="ORF">F1559_000753</name>
</gene>
<protein>
    <submittedName>
        <fullName evidence="6">ADP-ribosylation factor-like protein 2</fullName>
    </submittedName>
</protein>
<reference evidence="6 7" key="1">
    <citation type="journal article" date="2020" name="J. Phycol.">
        <title>Comparative genome analysis reveals Cyanidiococcus gen. nov., a new extremophilic red algal genus sister to Cyanidioschyzon (Cyanidioschyzonaceae, Rhodophyta).</title>
        <authorList>
            <person name="Liu S.-L."/>
            <person name="Chiang Y.-R."/>
            <person name="Yoon H.S."/>
            <person name="Fu H.-Y."/>
        </authorList>
    </citation>
    <scope>NUCLEOTIDE SEQUENCE [LARGE SCALE GENOMIC DNA]</scope>
    <source>
        <strain evidence="6 7">THAL066</strain>
    </source>
</reference>
<dbReference type="Gene3D" id="3.40.50.300">
    <property type="entry name" value="P-loop containing nucleotide triphosphate hydrolases"/>
    <property type="match status" value="2"/>
</dbReference>